<dbReference type="eggNOG" id="ENOG50334TE">
    <property type="taxonomic scope" value="Bacteria"/>
</dbReference>
<evidence type="ECO:0008006" key="3">
    <source>
        <dbReference type="Google" id="ProtNLM"/>
    </source>
</evidence>
<evidence type="ECO:0000313" key="2">
    <source>
        <dbReference type="Proteomes" id="UP000028006"/>
    </source>
</evidence>
<organism evidence="1 2">
    <name type="scientific">Endozoicomonas montiporae</name>
    <dbReference type="NCBI Taxonomy" id="1027273"/>
    <lineage>
        <taxon>Bacteria</taxon>
        <taxon>Pseudomonadati</taxon>
        <taxon>Pseudomonadota</taxon>
        <taxon>Gammaproteobacteria</taxon>
        <taxon>Oceanospirillales</taxon>
        <taxon>Endozoicomonadaceae</taxon>
        <taxon>Endozoicomonas</taxon>
    </lineage>
</organism>
<dbReference type="Proteomes" id="UP000028006">
    <property type="component" value="Unassembled WGS sequence"/>
</dbReference>
<evidence type="ECO:0000313" key="1">
    <source>
        <dbReference type="EMBL" id="KEQ14139.1"/>
    </source>
</evidence>
<name>A0A081N6R6_9GAMM</name>
<reference evidence="1 2" key="1">
    <citation type="submission" date="2014-06" db="EMBL/GenBank/DDBJ databases">
        <title>Whole Genome Sequences of Three Symbiotic Endozoicomonas Bacteria.</title>
        <authorList>
            <person name="Neave M.J."/>
            <person name="Apprill A."/>
            <person name="Voolstra C.R."/>
        </authorList>
    </citation>
    <scope>NUCLEOTIDE SEQUENCE [LARGE SCALE GENOMIC DNA]</scope>
    <source>
        <strain evidence="1 2">LMG 24815</strain>
    </source>
</reference>
<sequence>MRITMVKKRMADGLHCKKCIDVQKRLEESGFVSRITHFADYVENDAGSEGALLADYYQVDKAPFFIVEEEGKEARIYTIYFKLVKDVLEKTAA</sequence>
<comment type="caution">
    <text evidence="1">The sequence shown here is derived from an EMBL/GenBank/DDBJ whole genome shotgun (WGS) entry which is preliminary data.</text>
</comment>
<dbReference type="EMBL" id="JOKG01000002">
    <property type="protein sequence ID" value="KEQ14139.1"/>
    <property type="molecule type" value="Genomic_DNA"/>
</dbReference>
<gene>
    <name evidence="1" type="ORF">GZ77_06720</name>
</gene>
<dbReference type="RefSeq" id="WP_034873857.1">
    <property type="nucleotide sequence ID" value="NZ_JOKG01000002.1"/>
</dbReference>
<protein>
    <recommendedName>
        <fullName evidence="3">Glutaredoxin</fullName>
    </recommendedName>
</protein>
<keyword evidence="2" id="KW-1185">Reference proteome</keyword>
<dbReference type="AlphaFoldDB" id="A0A081N6R6"/>
<proteinExistence type="predicted"/>
<accession>A0A081N6R6</accession>